<evidence type="ECO:0000313" key="2">
    <source>
        <dbReference type="Proteomes" id="UP000030988"/>
    </source>
</evidence>
<protein>
    <submittedName>
        <fullName evidence="1">ATPase</fullName>
    </submittedName>
</protein>
<proteinExistence type="predicted"/>
<dbReference type="EMBL" id="JTDN01000002">
    <property type="protein sequence ID" value="KHL24790.1"/>
    <property type="molecule type" value="Genomic_DNA"/>
</dbReference>
<dbReference type="Gene3D" id="3.40.50.300">
    <property type="entry name" value="P-loop containing nucleotide triphosphate hydrolases"/>
    <property type="match status" value="1"/>
</dbReference>
<dbReference type="InterPro" id="IPR008533">
    <property type="entry name" value="DUF815"/>
</dbReference>
<sequence>MDDTLKRIAAALERLAPPAPAATDWLAAPAYVWTGAIGGGGARAVPQIIAPPLALLQGIDKQKLAVATNVQRHAAGHPAHDMLLWGARGMGKSALVRASVAAAQGEHGDALALVQVGADALVSLAELFAALAGQPRRFVVFIDDLGFADGDSEGPRRLRSWLDGGVEARPGNVRLAVTSNRRAVVARDVAEQDDPLNPRDVVDDQLALADRFGLSLGFHACTQDDYLAMVDGYARVQGLAWERGEALEWSKRRGARSGRVALHFVTELAGRAGLAGD</sequence>
<keyword evidence="2" id="KW-1185">Reference proteome</keyword>
<dbReference type="STRING" id="1572751.PK98_12865"/>
<gene>
    <name evidence="1" type="ORF">PK98_12865</name>
</gene>
<dbReference type="OrthoDB" id="9812140at2"/>
<reference evidence="1 2" key="1">
    <citation type="submission" date="2014-11" db="EMBL/GenBank/DDBJ databases">
        <title>Draft genome sequence of Kirrobacter mercurialis.</title>
        <authorList>
            <person name="Coil D.A."/>
            <person name="Eisen J.A."/>
        </authorList>
    </citation>
    <scope>NUCLEOTIDE SEQUENCE [LARGE SCALE GENOMIC DNA]</scope>
    <source>
        <strain evidence="1 2">Coronado</strain>
    </source>
</reference>
<dbReference type="Proteomes" id="UP000030988">
    <property type="component" value="Unassembled WGS sequence"/>
</dbReference>
<evidence type="ECO:0000313" key="1">
    <source>
        <dbReference type="EMBL" id="KHL24790.1"/>
    </source>
</evidence>
<dbReference type="AlphaFoldDB" id="A0A0B2BY94"/>
<comment type="caution">
    <text evidence="1">The sequence shown here is derived from an EMBL/GenBank/DDBJ whole genome shotgun (WGS) entry which is preliminary data.</text>
</comment>
<dbReference type="RefSeq" id="WP_039097249.1">
    <property type="nucleotide sequence ID" value="NZ_JTDN01000002.1"/>
</dbReference>
<dbReference type="SUPFAM" id="SSF52540">
    <property type="entry name" value="P-loop containing nucleoside triphosphate hydrolases"/>
    <property type="match status" value="1"/>
</dbReference>
<dbReference type="PANTHER" id="PTHR42935">
    <property type="entry name" value="SLR0930 PROTEIN"/>
    <property type="match status" value="1"/>
</dbReference>
<dbReference type="Pfam" id="PF05673">
    <property type="entry name" value="DUF815"/>
    <property type="match status" value="1"/>
</dbReference>
<name>A0A0B2BY94_9SPHN</name>
<dbReference type="PANTHER" id="PTHR42935:SF1">
    <property type="entry name" value="SLR0930 PROTEIN"/>
    <property type="match status" value="1"/>
</dbReference>
<accession>A0A0B2BY94</accession>
<organism evidence="1 2">
    <name type="scientific">Croceibacterium mercuriale</name>
    <dbReference type="NCBI Taxonomy" id="1572751"/>
    <lineage>
        <taxon>Bacteria</taxon>
        <taxon>Pseudomonadati</taxon>
        <taxon>Pseudomonadota</taxon>
        <taxon>Alphaproteobacteria</taxon>
        <taxon>Sphingomonadales</taxon>
        <taxon>Erythrobacteraceae</taxon>
        <taxon>Croceibacterium</taxon>
    </lineage>
</organism>
<dbReference type="InterPro" id="IPR027417">
    <property type="entry name" value="P-loop_NTPase"/>
</dbReference>